<protein>
    <submittedName>
        <fullName evidence="2">Mycobacterium terramassiliense ORFan</fullName>
    </submittedName>
</protein>
<feature type="compositionally biased region" description="Gly residues" evidence="1">
    <location>
        <begin position="75"/>
        <end position="85"/>
    </location>
</feature>
<organism evidence="2 3">
    <name type="scientific">Mycobacterium terramassiliense</name>
    <dbReference type="NCBI Taxonomy" id="1841859"/>
    <lineage>
        <taxon>Bacteria</taxon>
        <taxon>Bacillati</taxon>
        <taxon>Actinomycetota</taxon>
        <taxon>Actinomycetes</taxon>
        <taxon>Mycobacteriales</taxon>
        <taxon>Mycobacteriaceae</taxon>
        <taxon>Mycobacterium</taxon>
    </lineage>
</organism>
<keyword evidence="3" id="KW-1185">Reference proteome</keyword>
<evidence type="ECO:0000313" key="3">
    <source>
        <dbReference type="Proteomes" id="UP000241595"/>
    </source>
</evidence>
<accession>A0A2U3NBC8</accession>
<proteinExistence type="predicted"/>
<feature type="region of interest" description="Disordered" evidence="1">
    <location>
        <begin position="53"/>
        <end position="85"/>
    </location>
</feature>
<dbReference type="Proteomes" id="UP000241595">
    <property type="component" value="Unassembled WGS sequence"/>
</dbReference>
<feature type="non-terminal residue" evidence="2">
    <location>
        <position position="1"/>
    </location>
</feature>
<dbReference type="AlphaFoldDB" id="A0A2U3NBC8"/>
<reference evidence="2 3" key="1">
    <citation type="submission" date="2017-01" db="EMBL/GenBank/DDBJ databases">
        <authorList>
            <consortium name="Urmite Genomes"/>
        </authorList>
    </citation>
    <scope>NUCLEOTIDE SEQUENCE [LARGE SCALE GENOMIC DNA]</scope>
    <source>
        <strain evidence="2 3">AB308</strain>
    </source>
</reference>
<gene>
    <name evidence="2" type="ORF">MTAB308_2328</name>
</gene>
<evidence type="ECO:0000256" key="1">
    <source>
        <dbReference type="SAM" id="MobiDB-lite"/>
    </source>
</evidence>
<sequence>VARAAFYGVMAAMAGLGRSGSRAVGAVTPGFGAMAARAGGPVQINGGSANPGFGGGAGSGGGGGGGGTVAVSGFTDGGNGGNGGS</sequence>
<dbReference type="STRING" id="1841859.GCA_900157385_02324"/>
<evidence type="ECO:0000313" key="2">
    <source>
        <dbReference type="EMBL" id="SPM28841.1"/>
    </source>
</evidence>
<name>A0A2U3NBC8_9MYCO</name>
<dbReference type="EMBL" id="FTRV01000011">
    <property type="protein sequence ID" value="SPM28841.1"/>
    <property type="molecule type" value="Genomic_DNA"/>
</dbReference>
<feature type="compositionally biased region" description="Gly residues" evidence="1">
    <location>
        <begin position="53"/>
        <end position="68"/>
    </location>
</feature>